<gene>
    <name evidence="2" type="ORF">PISMIDRAFT_677326</name>
</gene>
<evidence type="ECO:0000313" key="2">
    <source>
        <dbReference type="EMBL" id="KIK25316.1"/>
    </source>
</evidence>
<dbReference type="EMBL" id="KN833709">
    <property type="protein sequence ID" value="KIK25316.1"/>
    <property type="molecule type" value="Genomic_DNA"/>
</dbReference>
<keyword evidence="3" id="KW-1185">Reference proteome</keyword>
<protein>
    <submittedName>
        <fullName evidence="2">Uncharacterized protein</fullName>
    </submittedName>
</protein>
<proteinExistence type="predicted"/>
<dbReference type="HOGENOM" id="CLU_2794896_0_0_1"/>
<reference evidence="2 3" key="1">
    <citation type="submission" date="2014-04" db="EMBL/GenBank/DDBJ databases">
        <authorList>
            <consortium name="DOE Joint Genome Institute"/>
            <person name="Kuo A."/>
            <person name="Kohler A."/>
            <person name="Costa M.D."/>
            <person name="Nagy L.G."/>
            <person name="Floudas D."/>
            <person name="Copeland A."/>
            <person name="Barry K.W."/>
            <person name="Cichocki N."/>
            <person name="Veneault-Fourrey C."/>
            <person name="LaButti K."/>
            <person name="Lindquist E.A."/>
            <person name="Lipzen A."/>
            <person name="Lundell T."/>
            <person name="Morin E."/>
            <person name="Murat C."/>
            <person name="Sun H."/>
            <person name="Tunlid A."/>
            <person name="Henrissat B."/>
            <person name="Grigoriev I.V."/>
            <person name="Hibbett D.S."/>
            <person name="Martin F."/>
            <person name="Nordberg H.P."/>
            <person name="Cantor M.N."/>
            <person name="Hua S.X."/>
        </authorList>
    </citation>
    <scope>NUCLEOTIDE SEQUENCE [LARGE SCALE GENOMIC DNA]</scope>
    <source>
        <strain evidence="2 3">441</strain>
    </source>
</reference>
<feature type="region of interest" description="Disordered" evidence="1">
    <location>
        <begin position="38"/>
        <end position="68"/>
    </location>
</feature>
<organism evidence="2 3">
    <name type="scientific">Pisolithus microcarpus 441</name>
    <dbReference type="NCBI Taxonomy" id="765257"/>
    <lineage>
        <taxon>Eukaryota</taxon>
        <taxon>Fungi</taxon>
        <taxon>Dikarya</taxon>
        <taxon>Basidiomycota</taxon>
        <taxon>Agaricomycotina</taxon>
        <taxon>Agaricomycetes</taxon>
        <taxon>Agaricomycetidae</taxon>
        <taxon>Boletales</taxon>
        <taxon>Sclerodermatineae</taxon>
        <taxon>Pisolithaceae</taxon>
        <taxon>Pisolithus</taxon>
    </lineage>
</organism>
<feature type="compositionally biased region" description="Basic and acidic residues" evidence="1">
    <location>
        <begin position="52"/>
        <end position="68"/>
    </location>
</feature>
<name>A0A0C9Z7K0_9AGAM</name>
<reference evidence="3" key="2">
    <citation type="submission" date="2015-01" db="EMBL/GenBank/DDBJ databases">
        <title>Evolutionary Origins and Diversification of the Mycorrhizal Mutualists.</title>
        <authorList>
            <consortium name="DOE Joint Genome Institute"/>
            <consortium name="Mycorrhizal Genomics Consortium"/>
            <person name="Kohler A."/>
            <person name="Kuo A."/>
            <person name="Nagy L.G."/>
            <person name="Floudas D."/>
            <person name="Copeland A."/>
            <person name="Barry K.W."/>
            <person name="Cichocki N."/>
            <person name="Veneault-Fourrey C."/>
            <person name="LaButti K."/>
            <person name="Lindquist E.A."/>
            <person name="Lipzen A."/>
            <person name="Lundell T."/>
            <person name="Morin E."/>
            <person name="Murat C."/>
            <person name="Riley R."/>
            <person name="Ohm R."/>
            <person name="Sun H."/>
            <person name="Tunlid A."/>
            <person name="Henrissat B."/>
            <person name="Grigoriev I.V."/>
            <person name="Hibbett D.S."/>
            <person name="Martin F."/>
        </authorList>
    </citation>
    <scope>NUCLEOTIDE SEQUENCE [LARGE SCALE GENOMIC DNA]</scope>
    <source>
        <strain evidence="3">441</strain>
    </source>
</reference>
<evidence type="ECO:0000256" key="1">
    <source>
        <dbReference type="SAM" id="MobiDB-lite"/>
    </source>
</evidence>
<dbReference type="Proteomes" id="UP000054018">
    <property type="component" value="Unassembled WGS sequence"/>
</dbReference>
<evidence type="ECO:0000313" key="3">
    <source>
        <dbReference type="Proteomes" id="UP000054018"/>
    </source>
</evidence>
<dbReference type="AlphaFoldDB" id="A0A0C9Z7K0"/>
<sequence>MGTNYLQIPSPLSHILFTIDANVIHELFSDCHKAASETSESCKARTMARQSLKAEKSPRTEAEREIDG</sequence>
<accession>A0A0C9Z7K0</accession>